<evidence type="ECO:0000256" key="3">
    <source>
        <dbReference type="ARBA" id="ARBA00022840"/>
    </source>
</evidence>
<dbReference type="Pfam" id="PF00225">
    <property type="entry name" value="Kinesin"/>
    <property type="match status" value="1"/>
</dbReference>
<dbReference type="GO" id="GO:0008017">
    <property type="term" value="F:microtubule binding"/>
    <property type="evidence" value="ECO:0007669"/>
    <property type="project" value="InterPro"/>
</dbReference>
<comment type="similarity">
    <text evidence="5">Belongs to the TRAFAC class myosin-kinesin ATPase superfamily. Kinesin family.</text>
</comment>
<keyword evidence="3 5" id="KW-0067">ATP-binding</keyword>
<reference evidence="9 10" key="1">
    <citation type="journal article" name="Sci. Rep.">
        <title>Telomere-to-telomere assembled and centromere annotated genomes of the two main subspecies of the button mushroom Agaricus bisporus reveal especially polymorphic chromosome ends.</title>
        <authorList>
            <person name="Sonnenberg A.S.M."/>
            <person name="Sedaghat-Telgerd N."/>
            <person name="Lavrijssen B."/>
            <person name="Ohm R.A."/>
            <person name="Hendrickx P.M."/>
            <person name="Scholtmeijer K."/>
            <person name="Baars J.J.P."/>
            <person name="van Peer A."/>
        </authorList>
    </citation>
    <scope>NUCLEOTIDE SEQUENCE [LARGE SCALE GENOMIC DNA]</scope>
    <source>
        <strain evidence="9 10">H119_p4</strain>
    </source>
</reference>
<evidence type="ECO:0000256" key="7">
    <source>
        <dbReference type="SAM" id="MobiDB-lite"/>
    </source>
</evidence>
<dbReference type="InterPro" id="IPR001752">
    <property type="entry name" value="Kinesin_motor_dom"/>
</dbReference>
<dbReference type="InterPro" id="IPR036961">
    <property type="entry name" value="Kinesin_motor_dom_sf"/>
</dbReference>
<dbReference type="GO" id="GO:0003777">
    <property type="term" value="F:microtubule motor activity"/>
    <property type="evidence" value="ECO:0007669"/>
    <property type="project" value="InterPro"/>
</dbReference>
<organism evidence="9 10">
    <name type="scientific">Agaricus bisporus var. burnettii</name>
    <dbReference type="NCBI Taxonomy" id="192524"/>
    <lineage>
        <taxon>Eukaryota</taxon>
        <taxon>Fungi</taxon>
        <taxon>Dikarya</taxon>
        <taxon>Basidiomycota</taxon>
        <taxon>Agaricomycotina</taxon>
        <taxon>Agaricomycetes</taxon>
        <taxon>Agaricomycetidae</taxon>
        <taxon>Agaricales</taxon>
        <taxon>Agaricineae</taxon>
        <taxon>Agaricaceae</taxon>
        <taxon>Agaricus</taxon>
    </lineage>
</organism>
<dbReference type="SUPFAM" id="SSF52540">
    <property type="entry name" value="P-loop containing nucleoside triphosphate hydrolases"/>
    <property type="match status" value="1"/>
</dbReference>
<evidence type="ECO:0000256" key="5">
    <source>
        <dbReference type="PROSITE-ProRule" id="PRU00283"/>
    </source>
</evidence>
<feature type="coiled-coil region" evidence="6">
    <location>
        <begin position="137"/>
        <end position="182"/>
    </location>
</feature>
<feature type="coiled-coil region" evidence="6">
    <location>
        <begin position="211"/>
        <end position="245"/>
    </location>
</feature>
<gene>
    <name evidence="9" type="ORF">Agabi119p4_10631</name>
</gene>
<feature type="binding site" evidence="5">
    <location>
        <begin position="376"/>
        <end position="383"/>
    </location>
    <ligand>
        <name>ATP</name>
        <dbReference type="ChEBI" id="CHEBI:30616"/>
    </ligand>
</feature>
<protein>
    <recommendedName>
        <fullName evidence="8">Kinesin motor domain-containing protein</fullName>
    </recommendedName>
</protein>
<dbReference type="InterPro" id="IPR027640">
    <property type="entry name" value="Kinesin-like_fam"/>
</dbReference>
<evidence type="ECO:0000313" key="10">
    <source>
        <dbReference type="Proteomes" id="UP000629468"/>
    </source>
</evidence>
<dbReference type="GO" id="GO:0005524">
    <property type="term" value="F:ATP binding"/>
    <property type="evidence" value="ECO:0007669"/>
    <property type="project" value="UniProtKB-UniRule"/>
</dbReference>
<dbReference type="PANTHER" id="PTHR47972">
    <property type="entry name" value="KINESIN-LIKE PROTEIN KLP-3"/>
    <property type="match status" value="1"/>
</dbReference>
<dbReference type="PANTHER" id="PTHR47972:SF45">
    <property type="entry name" value="PROTEIN CLARET SEGREGATIONAL"/>
    <property type="match status" value="1"/>
</dbReference>
<dbReference type="Gene3D" id="3.40.850.10">
    <property type="entry name" value="Kinesin motor domain"/>
    <property type="match status" value="1"/>
</dbReference>
<keyword evidence="4 5" id="KW-0505">Motor protein</keyword>
<comment type="caution">
    <text evidence="9">The sequence shown here is derived from an EMBL/GenBank/DDBJ whole genome shotgun (WGS) entry which is preliminary data.</text>
</comment>
<evidence type="ECO:0000256" key="6">
    <source>
        <dbReference type="SAM" id="Coils"/>
    </source>
</evidence>
<keyword evidence="6" id="KW-0175">Coiled coil</keyword>
<proteinExistence type="inferred from homology"/>
<dbReference type="GO" id="GO:0005874">
    <property type="term" value="C:microtubule"/>
    <property type="evidence" value="ECO:0007669"/>
    <property type="project" value="UniProtKB-KW"/>
</dbReference>
<evidence type="ECO:0000259" key="8">
    <source>
        <dbReference type="PROSITE" id="PS50067"/>
    </source>
</evidence>
<dbReference type="Gene3D" id="1.10.287.1490">
    <property type="match status" value="1"/>
</dbReference>
<dbReference type="Proteomes" id="UP000629468">
    <property type="component" value="Unassembled WGS sequence"/>
</dbReference>
<keyword evidence="1" id="KW-0493">Microtubule</keyword>
<feature type="region of interest" description="Disordered" evidence="7">
    <location>
        <begin position="1"/>
        <end position="83"/>
    </location>
</feature>
<evidence type="ECO:0000256" key="2">
    <source>
        <dbReference type="ARBA" id="ARBA00022741"/>
    </source>
</evidence>
<evidence type="ECO:0000256" key="4">
    <source>
        <dbReference type="ARBA" id="ARBA00023175"/>
    </source>
</evidence>
<sequence>MPSLKRKADDDDDDDQQQQQPRKFAAMGTTRPIRPLRQTQASKPPPTTTIPKLGSSMPKPLTKPRAPNMTRTRMRGVSAPPQQSIVAARARTTSGSLSRNPSSTLDADMAAEKRKLANVQANHALISKQLLSQGTNNNNHRRELIGYADELEQMRRKHQKEIDDLEEELVKREVETNEVVEDLKTCKEDLDRERETVGSLNETITQHAMDRERLDTQIQSLNDQNTDLQKRNEDLQDTIEDLKTQLLTRNDVLADLHKELFESEIARRKLHNMVLELKGNIRVFCRVRPILPSDASSSSSSPEDIAAEITYPEDSKSIQLHSSTTTATGNIRHETHSFTFDRVFNTTASQHHVFEEIELLAQSCLDGHNVCIFAYGQTGSGKSYTMEGGLGEESKGMIPRAVEQVFRVKDAMKSRGWEYTVEGQFLEIYNETINDLLSSSTSAEPTKKHEIKHDLKTNTTRVTDLTIIPLTSPSQTKTLLTLANKRRSVASTLVNEHSSRSHSVFTLRISGLNVGFSEGGVEGTGERCEGCLNLVDLAGSERLNVSFGNGGRGVGKERVKETQNINKSLSALGDVIAAMGSAAGTTAGNNTNGQQQQQQHVPYRNSKLTYLLQNSLSGNSKTLMVLNLSPLAVHLNESLCSLRFATKVNNTQIGGGGVGKKGRG</sequence>
<name>A0A8H7C2E3_AGABI</name>
<dbReference type="EMBL" id="JABXXO010000014">
    <property type="protein sequence ID" value="KAF7761222.1"/>
    <property type="molecule type" value="Genomic_DNA"/>
</dbReference>
<dbReference type="CDD" id="cd01366">
    <property type="entry name" value="KISc_C_terminal"/>
    <property type="match status" value="1"/>
</dbReference>
<dbReference type="InterPro" id="IPR027417">
    <property type="entry name" value="P-loop_NTPase"/>
</dbReference>
<keyword evidence="2 5" id="KW-0547">Nucleotide-binding</keyword>
<evidence type="ECO:0000313" key="9">
    <source>
        <dbReference type="EMBL" id="KAF7761222.1"/>
    </source>
</evidence>
<accession>A0A8H7C2E3</accession>
<dbReference type="PRINTS" id="PR00380">
    <property type="entry name" value="KINESINHEAVY"/>
</dbReference>
<feature type="domain" description="Kinesin motor" evidence="8">
    <location>
        <begin position="280"/>
        <end position="651"/>
    </location>
</feature>
<dbReference type="PROSITE" id="PS50067">
    <property type="entry name" value="KINESIN_MOTOR_2"/>
    <property type="match status" value="1"/>
</dbReference>
<dbReference type="GO" id="GO:0007018">
    <property type="term" value="P:microtubule-based movement"/>
    <property type="evidence" value="ECO:0007669"/>
    <property type="project" value="InterPro"/>
</dbReference>
<evidence type="ECO:0000256" key="1">
    <source>
        <dbReference type="ARBA" id="ARBA00022701"/>
    </source>
</evidence>
<dbReference type="AlphaFoldDB" id="A0A8H7C2E3"/>
<dbReference type="SMART" id="SM00129">
    <property type="entry name" value="KISc"/>
    <property type="match status" value="1"/>
</dbReference>